<reference evidence="2 3" key="1">
    <citation type="submission" date="2018-05" db="EMBL/GenBank/DDBJ databases">
        <title>Animal gut microbial communities from fecal samples from Wisconsin, USA.</title>
        <authorList>
            <person name="Neumann A."/>
        </authorList>
    </citation>
    <scope>NUCLEOTIDE SEQUENCE [LARGE SCALE GENOMIC DNA]</scope>
    <source>
        <strain evidence="2 3">UWS4</strain>
    </source>
</reference>
<evidence type="ECO:0000313" key="2">
    <source>
        <dbReference type="EMBL" id="PWK82752.1"/>
    </source>
</evidence>
<comment type="caution">
    <text evidence="2">The sequence shown here is derived from an EMBL/GenBank/DDBJ whole genome shotgun (WGS) entry which is preliminary data.</text>
</comment>
<organism evidence="2 3">
    <name type="scientific">Hallerella porci</name>
    <dbReference type="NCBI Taxonomy" id="1945871"/>
    <lineage>
        <taxon>Bacteria</taxon>
        <taxon>Pseudomonadati</taxon>
        <taxon>Fibrobacterota</taxon>
        <taxon>Fibrobacteria</taxon>
        <taxon>Fibrobacterales</taxon>
        <taxon>Fibrobacteraceae</taxon>
        <taxon>Hallerella</taxon>
    </lineage>
</organism>
<feature type="region of interest" description="Disordered" evidence="1">
    <location>
        <begin position="13"/>
        <end position="37"/>
    </location>
</feature>
<name>A0ABX5LMW3_9BACT</name>
<dbReference type="Proteomes" id="UP000245523">
    <property type="component" value="Unassembled WGS sequence"/>
</dbReference>
<accession>A0ABX5LMW3</accession>
<dbReference type="EMBL" id="QGHD01000059">
    <property type="protein sequence ID" value="PWK82752.1"/>
    <property type="molecule type" value="Genomic_DNA"/>
</dbReference>
<evidence type="ECO:0000256" key="1">
    <source>
        <dbReference type="SAM" id="MobiDB-lite"/>
    </source>
</evidence>
<dbReference type="RefSeq" id="WP_109587919.1">
    <property type="nucleotide sequence ID" value="NZ_QGHD01000059.1"/>
</dbReference>
<evidence type="ECO:0008006" key="4">
    <source>
        <dbReference type="Google" id="ProtNLM"/>
    </source>
</evidence>
<sequence>MKLIAVIPEDIPAESDSLNDSENFASDTTEADSLEEPQEEQTFYTGILLEFGKHEETIDIYHYRNFHDTDENALDMTIGYAVRKYFNRYLSLQSGLNYTVTLSSFYDEFWYHGYVYNYDYSGRYIYKDVENAANLDITLIRHSLEIPLQIRFGKSFFASYSLIIRKPLFSIYSIEGDANYPVYNEPSDRTTIKENAKRDWEFYSYLGVGYEISRVFSVELKLAGLGISHSTAEELDVDNGGFSFRTTMSFVW</sequence>
<protein>
    <recommendedName>
        <fullName evidence="4">Outer membrane protein beta-barrel domain-containing protein</fullName>
    </recommendedName>
</protein>
<gene>
    <name evidence="2" type="ORF">B0H50_1592</name>
</gene>
<evidence type="ECO:0000313" key="3">
    <source>
        <dbReference type="Proteomes" id="UP000245523"/>
    </source>
</evidence>
<proteinExistence type="predicted"/>
<keyword evidence="3" id="KW-1185">Reference proteome</keyword>